<dbReference type="Proteomes" id="UP000253517">
    <property type="component" value="Unassembled WGS sequence"/>
</dbReference>
<sequence length="254" mass="29136">MKGHLLTSCFYLMVLITAASRKEKAGGFDGLWLDWKGFIWQVKRKENPVGPGPNYFGMDHRNVSISKSGDLVLSIEEVDSLWSCAEVFSLTIFGNGLLLFEVEGLARELHPQAVLGMFTFNENEESHFNESDVEVSRWGQPDNPNAQFAHYSLADTPELHRFELSKKSNLHTFILAKHRGEVSFYYLDRKHGLKLPDVSKAKAFQRYSNLTHSSGSYRIHINLWLFKGEKPMKLNKKNVLKVRIKNFMYQPLAP</sequence>
<comment type="caution">
    <text evidence="1">The sequence shown here is derived from an EMBL/GenBank/DDBJ whole genome shotgun (WGS) entry which is preliminary data.</text>
</comment>
<keyword evidence="2" id="KW-1185">Reference proteome</keyword>
<organism evidence="1 2">
    <name type="scientific">Schleiferia thermophila</name>
    <dbReference type="NCBI Taxonomy" id="884107"/>
    <lineage>
        <taxon>Bacteria</taxon>
        <taxon>Pseudomonadati</taxon>
        <taxon>Bacteroidota</taxon>
        <taxon>Flavobacteriia</taxon>
        <taxon>Flavobacteriales</taxon>
        <taxon>Schleiferiaceae</taxon>
        <taxon>Schleiferia</taxon>
    </lineage>
</organism>
<reference evidence="1 2" key="1">
    <citation type="submission" date="2018-07" db="EMBL/GenBank/DDBJ databases">
        <title>Genomic Encyclopedia of Type Strains, Phase IV (KMG-IV): sequencing the most valuable type-strain genomes for metagenomic binning, comparative biology and taxonomic classification.</title>
        <authorList>
            <person name="Goeker M."/>
        </authorList>
    </citation>
    <scope>NUCLEOTIDE SEQUENCE [LARGE SCALE GENOMIC DNA]</scope>
    <source>
        <strain evidence="1 2">DSM 21410</strain>
    </source>
</reference>
<dbReference type="RefSeq" id="WP_114365492.1">
    <property type="nucleotide sequence ID" value="NZ_BHZF01000001.1"/>
</dbReference>
<evidence type="ECO:0008006" key="3">
    <source>
        <dbReference type="Google" id="ProtNLM"/>
    </source>
</evidence>
<evidence type="ECO:0000313" key="1">
    <source>
        <dbReference type="EMBL" id="RCX04758.1"/>
    </source>
</evidence>
<evidence type="ECO:0000313" key="2">
    <source>
        <dbReference type="Proteomes" id="UP000253517"/>
    </source>
</evidence>
<dbReference type="EMBL" id="QPJS01000001">
    <property type="protein sequence ID" value="RCX04758.1"/>
    <property type="molecule type" value="Genomic_DNA"/>
</dbReference>
<name>A0A369A8K9_9FLAO</name>
<accession>A0A369A8K9</accession>
<proteinExistence type="predicted"/>
<gene>
    <name evidence="1" type="ORF">DES35_10128</name>
</gene>
<dbReference type="AlphaFoldDB" id="A0A369A8K9"/>
<protein>
    <recommendedName>
        <fullName evidence="3">GH16 domain-containing protein</fullName>
    </recommendedName>
</protein>